<proteinExistence type="predicted"/>
<keyword evidence="2" id="KW-1185">Reference proteome</keyword>
<evidence type="ECO:0000313" key="2">
    <source>
        <dbReference type="Proteomes" id="UP000061660"/>
    </source>
</evidence>
<gene>
    <name evidence="1" type="ORF">IJ22_18400</name>
</gene>
<reference evidence="2" key="1">
    <citation type="submission" date="2015-12" db="EMBL/GenBank/DDBJ databases">
        <title>Complete genome sequences of two moderately thermophilic Paenibacillus species.</title>
        <authorList>
            <person name="Butler R.III."/>
            <person name="Wang J."/>
            <person name="Stark B.C."/>
            <person name="Pombert J.-F."/>
        </authorList>
    </citation>
    <scope>NUCLEOTIDE SEQUENCE [LARGE SCALE GENOMIC DNA]</scope>
    <source>
        <strain evidence="2">32O-Y</strain>
    </source>
</reference>
<name>A0A0U2VNA9_9BACL</name>
<dbReference type="AlphaFoldDB" id="A0A0U2VNA9"/>
<sequence>MRQVELNKAARKIAKANTALWEAIGLINEALSDETITKVLEASNDEDMTSIEKLALAYEKINKKYDGFINASMHGRDLDEFDELTSRISEIIEG</sequence>
<protein>
    <submittedName>
        <fullName evidence="1">Uncharacterized protein</fullName>
    </submittedName>
</protein>
<dbReference type="EMBL" id="CP013652">
    <property type="protein sequence ID" value="ALS22214.1"/>
    <property type="molecule type" value="Genomic_DNA"/>
</dbReference>
<dbReference type="PATRIC" id="fig|162209.4.peg.1950"/>
<dbReference type="KEGG" id="pnp:IJ22_18400"/>
<accession>A0A0U2VNA9</accession>
<reference evidence="1 2" key="2">
    <citation type="journal article" date="2016" name="Genome Announc.">
        <title>Complete Genome Sequences of Two Interactive Moderate Thermophiles, Paenibacillus napthalenovorans 32O-Y and Paenibacillus sp. 32O-W.</title>
        <authorList>
            <person name="Butler R.R.III."/>
            <person name="Wang J."/>
            <person name="Stark B.C."/>
            <person name="Pombert J.F."/>
        </authorList>
    </citation>
    <scope>NUCLEOTIDE SEQUENCE [LARGE SCALE GENOMIC DNA]</scope>
    <source>
        <strain evidence="1 2">32O-Y</strain>
    </source>
</reference>
<evidence type="ECO:0000313" key="1">
    <source>
        <dbReference type="EMBL" id="ALS22214.1"/>
    </source>
</evidence>
<dbReference type="Proteomes" id="UP000061660">
    <property type="component" value="Chromosome"/>
</dbReference>
<organism evidence="1 2">
    <name type="scientific">Paenibacillus naphthalenovorans</name>
    <dbReference type="NCBI Taxonomy" id="162209"/>
    <lineage>
        <taxon>Bacteria</taxon>
        <taxon>Bacillati</taxon>
        <taxon>Bacillota</taxon>
        <taxon>Bacilli</taxon>
        <taxon>Bacillales</taxon>
        <taxon>Paenibacillaceae</taxon>
        <taxon>Paenibacillus</taxon>
    </lineage>
</organism>
<dbReference type="STRING" id="162209.IJ22_18400"/>
<dbReference type="RefSeq" id="WP_062408530.1">
    <property type="nucleotide sequence ID" value="NZ_CP013652.1"/>
</dbReference>